<evidence type="ECO:0000313" key="2">
    <source>
        <dbReference type="Proteomes" id="UP001162501"/>
    </source>
</evidence>
<name>A0AC59Y822_RANTA</name>
<reference evidence="1" key="1">
    <citation type="submission" date="2023-05" db="EMBL/GenBank/DDBJ databases">
        <authorList>
            <consortium name="ELIXIR-Norway"/>
        </authorList>
    </citation>
    <scope>NUCLEOTIDE SEQUENCE</scope>
</reference>
<protein>
    <submittedName>
        <fullName evidence="1">Uncharacterized protein</fullName>
    </submittedName>
</protein>
<gene>
    <name evidence="1" type="ORF">MRATA1EN22A_LOCUS2685</name>
</gene>
<sequence length="406" mass="41815">MAHALSRLEASERGFHTPTLSATGSRLRQQTQAPRHFWSPACRMGKAATVAQGRSSGEVPPKAPQLGPTTGHRHRTSSPAFKLLQRTLNRVESVAVNCETRLKVENGTGFHCYPREAQLCCRATAGRQSLPGWAPATQSGSEAAYRCNPGTASRAAGREDTSPRAPASPPAPRRACAGPSPPHPAGFSASAPERLEKEAGGPPELRRLRFGRRRGAAEASPRLCGQPGSGKVFPSSQQRRPRSPPRGEQPAARAPAPPPPPPAARSGRRDCSLSGSGPGARGEAAADAGGSEGGSRPAQTAPQRRGGSPRLTAPSARGSGLRGARAPPRNGAFTSPCAPPAPAGPERPQVGVCTGPKAPAPPRAPRSPRALPRPPPPAAPSAGGRGAGGHAPHEYERTHAPAPRAG</sequence>
<proteinExistence type="predicted"/>
<organism evidence="1 2">
    <name type="scientific">Rangifer tarandus platyrhynchus</name>
    <name type="common">Svalbard reindeer</name>
    <dbReference type="NCBI Taxonomy" id="3082113"/>
    <lineage>
        <taxon>Eukaryota</taxon>
        <taxon>Metazoa</taxon>
        <taxon>Chordata</taxon>
        <taxon>Craniata</taxon>
        <taxon>Vertebrata</taxon>
        <taxon>Euteleostomi</taxon>
        <taxon>Mammalia</taxon>
        <taxon>Eutheria</taxon>
        <taxon>Laurasiatheria</taxon>
        <taxon>Artiodactyla</taxon>
        <taxon>Ruminantia</taxon>
        <taxon>Pecora</taxon>
        <taxon>Cervidae</taxon>
        <taxon>Odocoileinae</taxon>
        <taxon>Rangifer</taxon>
    </lineage>
</organism>
<dbReference type="Proteomes" id="UP001162501">
    <property type="component" value="Chromosome 11"/>
</dbReference>
<accession>A0AC59Y822</accession>
<reference evidence="1" key="2">
    <citation type="submission" date="2025-03" db="EMBL/GenBank/DDBJ databases">
        <authorList>
            <consortium name="ELIXIR-Norway"/>
            <consortium name="Elixir Norway"/>
        </authorList>
    </citation>
    <scope>NUCLEOTIDE SEQUENCE</scope>
</reference>
<dbReference type="EMBL" id="OX596095">
    <property type="protein sequence ID" value="CAM9451189.1"/>
    <property type="molecule type" value="Genomic_DNA"/>
</dbReference>
<evidence type="ECO:0000313" key="1">
    <source>
        <dbReference type="EMBL" id="CAM9451189.1"/>
    </source>
</evidence>